<dbReference type="Proteomes" id="UP000475666">
    <property type="component" value="Unassembled WGS sequence"/>
</dbReference>
<sequence length="81" mass="8736">MMGRYPGMWGKQGAGAVHEGRPLWRRSSVCGNESECVEVAVCEGRVLARDSKTLGRTPLGFSASVWTDFLHAVAQGELDGL</sequence>
<dbReference type="Pfam" id="PF04149">
    <property type="entry name" value="DUF397"/>
    <property type="match status" value="1"/>
</dbReference>
<dbReference type="RefSeq" id="WP_003972922.1">
    <property type="nucleotide sequence ID" value="NZ_BEWD01000003.1"/>
</dbReference>
<dbReference type="InterPro" id="IPR007278">
    <property type="entry name" value="DUF397"/>
</dbReference>
<protein>
    <submittedName>
        <fullName evidence="2">DUF397 domain-containing protein</fullName>
    </submittedName>
</protein>
<dbReference type="AlphaFoldDB" id="A0A6G3TCZ1"/>
<accession>A0A6G3TCZ1</accession>
<organism evidence="2 3">
    <name type="scientific">Streptomyces rubrogriseus</name>
    <dbReference type="NCBI Taxonomy" id="194673"/>
    <lineage>
        <taxon>Bacteria</taxon>
        <taxon>Bacillati</taxon>
        <taxon>Actinomycetota</taxon>
        <taxon>Actinomycetes</taxon>
        <taxon>Kitasatosporales</taxon>
        <taxon>Streptomycetaceae</taxon>
        <taxon>Streptomyces</taxon>
        <taxon>Streptomyces violaceoruber group</taxon>
    </lineage>
</organism>
<name>A0A6G3TCZ1_9ACTN</name>
<evidence type="ECO:0000259" key="1">
    <source>
        <dbReference type="Pfam" id="PF04149"/>
    </source>
</evidence>
<feature type="domain" description="DUF397" evidence="1">
    <location>
        <begin position="24"/>
        <end position="73"/>
    </location>
</feature>
<dbReference type="EMBL" id="JAAGMQ010000384">
    <property type="protein sequence ID" value="NEC34178.1"/>
    <property type="molecule type" value="Genomic_DNA"/>
</dbReference>
<proteinExistence type="predicted"/>
<reference evidence="2 3" key="1">
    <citation type="submission" date="2020-01" db="EMBL/GenBank/DDBJ databases">
        <title>Insect and environment-associated Actinomycetes.</title>
        <authorList>
            <person name="Currrie C."/>
            <person name="Chevrette M."/>
            <person name="Carlson C."/>
            <person name="Stubbendieck R."/>
            <person name="Wendt-Pienkowski E."/>
        </authorList>
    </citation>
    <scope>NUCLEOTIDE SEQUENCE [LARGE SCALE GENOMIC DNA]</scope>
    <source>
        <strain evidence="2 3">SID7739</strain>
    </source>
</reference>
<comment type="caution">
    <text evidence="2">The sequence shown here is derived from an EMBL/GenBank/DDBJ whole genome shotgun (WGS) entry which is preliminary data.</text>
</comment>
<evidence type="ECO:0000313" key="2">
    <source>
        <dbReference type="EMBL" id="NEC34178.1"/>
    </source>
</evidence>
<evidence type="ECO:0000313" key="3">
    <source>
        <dbReference type="Proteomes" id="UP000475666"/>
    </source>
</evidence>
<dbReference type="GeneID" id="96654760"/>
<gene>
    <name evidence="2" type="ORF">G3I66_13460</name>
</gene>